<feature type="region of interest" description="Disordered" evidence="1">
    <location>
        <begin position="49"/>
        <end position="93"/>
    </location>
</feature>
<protein>
    <submittedName>
        <fullName evidence="2">NAD(P)H-flavin reductase</fullName>
    </submittedName>
</protein>
<evidence type="ECO:0000313" key="2">
    <source>
        <dbReference type="EMBL" id="MDQ0448533.1"/>
    </source>
</evidence>
<proteinExistence type="predicted"/>
<dbReference type="InterPro" id="IPR039261">
    <property type="entry name" value="FNR_nucleotide-bd"/>
</dbReference>
<dbReference type="PANTHER" id="PTHR47354">
    <property type="entry name" value="NADH OXIDOREDUCTASE HCR"/>
    <property type="match status" value="1"/>
</dbReference>
<dbReference type="EMBL" id="JAUSVP010000009">
    <property type="protein sequence ID" value="MDQ0448533.1"/>
    <property type="molecule type" value="Genomic_DNA"/>
</dbReference>
<sequence length="310" mass="32515">MRARCSLVVNGRSVRCSTGDTPLEAALAEGMIAPVPGLHGVNLLGQAAAPASRRSSSRRGREAPYALPEIPQTRADAATPARAPRETPRQSLKGTLTGLRRLGPGVVEVVASLNRRPLHEPGQHFSVSLPGLPPLDLAPTLRVDGSAEITEAVFHLARDPDGDPLDTLAVGQDVKLKGPFGRNHYRPGGGRLVLAASGAGFGPIWAIAHAARYIEPGRDMTLTVSARDALDLYMRDSLDWLRGTGVGRIVLCAERGRQRPPDVRPGSLGAHLPHLRATDVVHVAGDVATVGAVQALAGAVGARCFPIIVG</sequence>
<reference evidence="2 3" key="1">
    <citation type="submission" date="2023-07" db="EMBL/GenBank/DDBJ databases">
        <title>Genomic Encyclopedia of Type Strains, Phase IV (KMG-IV): sequencing the most valuable type-strain genomes for metagenomic binning, comparative biology and taxonomic classification.</title>
        <authorList>
            <person name="Goeker M."/>
        </authorList>
    </citation>
    <scope>NUCLEOTIDE SEQUENCE [LARGE SCALE GENOMIC DNA]</scope>
    <source>
        <strain evidence="2 3">DSM 19013</strain>
    </source>
</reference>
<dbReference type="Gene3D" id="3.40.50.80">
    <property type="entry name" value="Nucleotide-binding domain of ferredoxin-NADP reductase (FNR) module"/>
    <property type="match status" value="1"/>
</dbReference>
<name>A0ABU0I1R0_9HYPH</name>
<dbReference type="InterPro" id="IPR050415">
    <property type="entry name" value="MRET"/>
</dbReference>
<accession>A0ABU0I1R0</accession>
<dbReference type="Proteomes" id="UP001231124">
    <property type="component" value="Unassembled WGS sequence"/>
</dbReference>
<gene>
    <name evidence="2" type="ORF">QO012_003044</name>
</gene>
<organism evidence="2 3">
    <name type="scientific">Methylobacterium aerolatum</name>
    <dbReference type="NCBI Taxonomy" id="418708"/>
    <lineage>
        <taxon>Bacteria</taxon>
        <taxon>Pseudomonadati</taxon>
        <taxon>Pseudomonadota</taxon>
        <taxon>Alphaproteobacteria</taxon>
        <taxon>Hyphomicrobiales</taxon>
        <taxon>Methylobacteriaceae</taxon>
        <taxon>Methylobacterium</taxon>
    </lineage>
</organism>
<dbReference type="RefSeq" id="WP_238200953.1">
    <property type="nucleotide sequence ID" value="NZ_BPQE01000001.1"/>
</dbReference>
<evidence type="ECO:0000256" key="1">
    <source>
        <dbReference type="SAM" id="MobiDB-lite"/>
    </source>
</evidence>
<dbReference type="SUPFAM" id="SSF52343">
    <property type="entry name" value="Ferredoxin reductase-like, C-terminal NADP-linked domain"/>
    <property type="match status" value="1"/>
</dbReference>
<evidence type="ECO:0000313" key="3">
    <source>
        <dbReference type="Proteomes" id="UP001231124"/>
    </source>
</evidence>
<feature type="compositionally biased region" description="Low complexity" evidence="1">
    <location>
        <begin position="71"/>
        <end position="82"/>
    </location>
</feature>
<comment type="caution">
    <text evidence="2">The sequence shown here is derived from an EMBL/GenBank/DDBJ whole genome shotgun (WGS) entry which is preliminary data.</text>
</comment>
<dbReference type="PANTHER" id="PTHR47354:SF5">
    <property type="entry name" value="PROTEIN RFBI"/>
    <property type="match status" value="1"/>
</dbReference>
<keyword evidence="3" id="KW-1185">Reference proteome</keyword>